<comment type="caution">
    <text evidence="2">The sequence shown here is derived from an EMBL/GenBank/DDBJ whole genome shotgun (WGS) entry which is preliminary data.</text>
</comment>
<evidence type="ECO:0000313" key="2">
    <source>
        <dbReference type="EMBL" id="CAF4153547.1"/>
    </source>
</evidence>
<evidence type="ECO:0000256" key="1">
    <source>
        <dbReference type="SAM" id="SignalP"/>
    </source>
</evidence>
<protein>
    <submittedName>
        <fullName evidence="2">Uncharacterized protein</fullName>
    </submittedName>
</protein>
<feature type="chain" id="PRO_5032869792" evidence="1">
    <location>
        <begin position="20"/>
        <end position="392"/>
    </location>
</feature>
<accession>A0A819YBG7</accession>
<gene>
    <name evidence="2" type="ORF">KXQ929_LOCUS37400</name>
</gene>
<keyword evidence="1" id="KW-0732">Signal</keyword>
<dbReference type="AlphaFoldDB" id="A0A819YBG7"/>
<feature type="signal peptide" evidence="1">
    <location>
        <begin position="1"/>
        <end position="19"/>
    </location>
</feature>
<dbReference type="Proteomes" id="UP000663868">
    <property type="component" value="Unassembled WGS sequence"/>
</dbReference>
<organism evidence="2 3">
    <name type="scientific">Adineta steineri</name>
    <dbReference type="NCBI Taxonomy" id="433720"/>
    <lineage>
        <taxon>Eukaryota</taxon>
        <taxon>Metazoa</taxon>
        <taxon>Spiralia</taxon>
        <taxon>Gnathifera</taxon>
        <taxon>Rotifera</taxon>
        <taxon>Eurotatoria</taxon>
        <taxon>Bdelloidea</taxon>
        <taxon>Adinetida</taxon>
        <taxon>Adinetidae</taxon>
        <taxon>Adineta</taxon>
    </lineage>
</organism>
<reference evidence="2" key="1">
    <citation type="submission" date="2021-02" db="EMBL/GenBank/DDBJ databases">
        <authorList>
            <person name="Nowell W R."/>
        </authorList>
    </citation>
    <scope>NUCLEOTIDE SEQUENCE</scope>
</reference>
<sequence>MMRRSIYLIFCYILIEIQCKSIPFVNNAVLISIQPKLNTTILINLTCDQCICSVLSNSSILAVNCYANFSCELFFQYPRTYTIQSMNNSRLYFVRNIFPNASNPCCVSNITLILQKLQNAMTNAISTRVITPRCLLLNSNGSLITIEQTSSVPSYLDRFDPQTLSLLEHIPINALVTNIAFNQEKYFIGMSGNSTISVFTKDVSNNSLVYVNNINAPSTASMSAVRDMIFLNNGQTMVVASASNNRLYFFSLINNTNYTMTSYITLNYIAPHGLLHVNDSYFYATSWTNTSIYAYSYNATISNWTQTLFVNAYTTSTSYGAHVLIDDCNRRWFTIQGYGIRIYNENGINLGNWSLGAGYFDTLLLDNYVVFLSNTVNSTITRIDPQITCDDG</sequence>
<dbReference type="EMBL" id="CAJOBB010006187">
    <property type="protein sequence ID" value="CAF4153547.1"/>
    <property type="molecule type" value="Genomic_DNA"/>
</dbReference>
<proteinExistence type="predicted"/>
<evidence type="ECO:0000313" key="3">
    <source>
        <dbReference type="Proteomes" id="UP000663868"/>
    </source>
</evidence>
<dbReference type="SUPFAM" id="SSF101898">
    <property type="entry name" value="NHL repeat"/>
    <property type="match status" value="1"/>
</dbReference>
<name>A0A819YBG7_9BILA</name>